<comment type="similarity">
    <text evidence="2 5">Belongs to the short-chain dehydrogenases/reductases (SDR) family.</text>
</comment>
<dbReference type="PRINTS" id="PR00081">
    <property type="entry name" value="GDHRDH"/>
</dbReference>
<dbReference type="PIRSF" id="PIRSF000126">
    <property type="entry name" value="11-beta-HSD1"/>
    <property type="match status" value="1"/>
</dbReference>
<dbReference type="EMBL" id="CAJFCJ010000002">
    <property type="protein sequence ID" value="CAD5112715.1"/>
    <property type="molecule type" value="Genomic_DNA"/>
</dbReference>
<dbReference type="PANTHER" id="PTHR43899:SF13">
    <property type="entry name" value="RH59310P"/>
    <property type="match status" value="1"/>
</dbReference>
<dbReference type="SUPFAM" id="SSF51735">
    <property type="entry name" value="NAD(P)-binding Rossmann-fold domains"/>
    <property type="match status" value="1"/>
</dbReference>
<dbReference type="InterPro" id="IPR020904">
    <property type="entry name" value="Sc_DH/Rdtase_CS"/>
</dbReference>
<dbReference type="GO" id="GO:0016491">
    <property type="term" value="F:oxidoreductase activity"/>
    <property type="evidence" value="ECO:0007669"/>
    <property type="project" value="UniProtKB-KW"/>
</dbReference>
<dbReference type="AlphaFoldDB" id="A0A7I8VBW4"/>
<keyword evidence="3" id="KW-0521">NADP</keyword>
<dbReference type="FunFam" id="3.40.50.720:FF:000137">
    <property type="entry name" value="Hydroxysteroid (17-beta) dehydrogenase 3"/>
    <property type="match status" value="1"/>
</dbReference>
<name>A0A7I8VBW4_9ANNE</name>
<evidence type="ECO:0000256" key="5">
    <source>
        <dbReference type="RuleBase" id="RU000363"/>
    </source>
</evidence>
<accession>A0A7I8VBW4</accession>
<evidence type="ECO:0000256" key="2">
    <source>
        <dbReference type="ARBA" id="ARBA00006484"/>
    </source>
</evidence>
<dbReference type="PROSITE" id="PS00061">
    <property type="entry name" value="ADH_SHORT"/>
    <property type="match status" value="1"/>
</dbReference>
<evidence type="ECO:0000313" key="7">
    <source>
        <dbReference type="EMBL" id="CAD5112715.1"/>
    </source>
</evidence>
<keyword evidence="4" id="KW-0560">Oxidoreductase</keyword>
<organism evidence="7 8">
    <name type="scientific">Dimorphilus gyrociliatus</name>
    <dbReference type="NCBI Taxonomy" id="2664684"/>
    <lineage>
        <taxon>Eukaryota</taxon>
        <taxon>Metazoa</taxon>
        <taxon>Spiralia</taxon>
        <taxon>Lophotrochozoa</taxon>
        <taxon>Annelida</taxon>
        <taxon>Polychaeta</taxon>
        <taxon>Polychaeta incertae sedis</taxon>
        <taxon>Dinophilidae</taxon>
        <taxon>Dimorphilus</taxon>
    </lineage>
</organism>
<dbReference type="PANTHER" id="PTHR43899">
    <property type="entry name" value="RH59310P"/>
    <property type="match status" value="1"/>
</dbReference>
<evidence type="ECO:0000256" key="6">
    <source>
        <dbReference type="SAM" id="Phobius"/>
    </source>
</evidence>
<keyword evidence="6" id="KW-1133">Transmembrane helix</keyword>
<evidence type="ECO:0000256" key="4">
    <source>
        <dbReference type="ARBA" id="ARBA00023002"/>
    </source>
</evidence>
<proteinExistence type="inferred from homology"/>
<dbReference type="Gene3D" id="3.40.50.720">
    <property type="entry name" value="NAD(P)-binding Rossmann-like Domain"/>
    <property type="match status" value="1"/>
</dbReference>
<dbReference type="InterPro" id="IPR002347">
    <property type="entry name" value="SDR_fam"/>
</dbReference>
<dbReference type="InterPro" id="IPR036291">
    <property type="entry name" value="NAD(P)-bd_dom_sf"/>
</dbReference>
<keyword evidence="8" id="KW-1185">Reference proteome</keyword>
<evidence type="ECO:0000256" key="1">
    <source>
        <dbReference type="ARBA" id="ARBA00004240"/>
    </source>
</evidence>
<comment type="subcellular location">
    <subcellularLocation>
        <location evidence="1">Endoplasmic reticulum</location>
    </subcellularLocation>
</comment>
<dbReference type="PRINTS" id="PR00080">
    <property type="entry name" value="SDRFAMILY"/>
</dbReference>
<dbReference type="Proteomes" id="UP000549394">
    <property type="component" value="Unassembled WGS sequence"/>
</dbReference>
<protein>
    <submittedName>
        <fullName evidence="7">DgyrCDS1933</fullName>
    </submittedName>
</protein>
<dbReference type="InterPro" id="IPR051019">
    <property type="entry name" value="VLCFA-Steroid_DH"/>
</dbReference>
<sequence>MFPVWDLLACYGIVLTFLTTIWFIRHIWKYLRSFMCPKKFNFLETGKWAVVTGATDGIGKEYALNLAKRGMNICLISRNETKLASVADDISRRHEVKTSIIAVDFFDITEKIYEDISLQLENLDIGVLVNNVGATHDQQYFHEIKSRTSIRNIVLCNIFPPIMLTHMVLPKMIEKKSGVIVNISSIVACHPHPFIAIYTASKAFVDLFSRSIREEVKSYGITVQTVLPSFISTKLIGNARPRRLIPKAYEYVGSAIKTVGNESRTYGYWSHALLAYLIDYVPVTFHPSSFVSPMISVRKKLLKMKKR</sequence>
<keyword evidence="6" id="KW-0812">Transmembrane</keyword>
<dbReference type="CDD" id="cd05356">
    <property type="entry name" value="17beta-HSD1_like_SDR_c"/>
    <property type="match status" value="1"/>
</dbReference>
<dbReference type="OrthoDB" id="5545019at2759"/>
<evidence type="ECO:0000313" key="8">
    <source>
        <dbReference type="Proteomes" id="UP000549394"/>
    </source>
</evidence>
<dbReference type="Pfam" id="PF00106">
    <property type="entry name" value="adh_short"/>
    <property type="match status" value="1"/>
</dbReference>
<reference evidence="7 8" key="1">
    <citation type="submission" date="2020-08" db="EMBL/GenBank/DDBJ databases">
        <authorList>
            <person name="Hejnol A."/>
        </authorList>
    </citation>
    <scope>NUCLEOTIDE SEQUENCE [LARGE SCALE GENOMIC DNA]</scope>
</reference>
<comment type="caution">
    <text evidence="7">The sequence shown here is derived from an EMBL/GenBank/DDBJ whole genome shotgun (WGS) entry which is preliminary data.</text>
</comment>
<dbReference type="GO" id="GO:0005783">
    <property type="term" value="C:endoplasmic reticulum"/>
    <property type="evidence" value="ECO:0007669"/>
    <property type="project" value="UniProtKB-SubCell"/>
</dbReference>
<feature type="transmembrane region" description="Helical" evidence="6">
    <location>
        <begin position="6"/>
        <end position="24"/>
    </location>
</feature>
<gene>
    <name evidence="7" type="ORF">DGYR_LOCUS1807</name>
</gene>
<keyword evidence="6" id="KW-0472">Membrane</keyword>
<evidence type="ECO:0000256" key="3">
    <source>
        <dbReference type="ARBA" id="ARBA00022857"/>
    </source>
</evidence>